<dbReference type="Gene3D" id="3.40.30.10">
    <property type="entry name" value="Glutaredoxin"/>
    <property type="match status" value="2"/>
</dbReference>
<comment type="caution">
    <text evidence="3">The sequence shown here is derived from an EMBL/GenBank/DDBJ whole genome shotgun (WGS) entry which is preliminary data.</text>
</comment>
<protein>
    <recommendedName>
        <fullName evidence="2">Thioredoxin domain-containing protein</fullName>
    </recommendedName>
</protein>
<evidence type="ECO:0000313" key="3">
    <source>
        <dbReference type="EMBL" id="KXV50491.1"/>
    </source>
</evidence>
<dbReference type="GO" id="GO:0016491">
    <property type="term" value="F:oxidoreductase activity"/>
    <property type="evidence" value="ECO:0007669"/>
    <property type="project" value="InterPro"/>
</dbReference>
<dbReference type="EMBL" id="LHZR01000077">
    <property type="protein sequence ID" value="KXV50491.1"/>
    <property type="molecule type" value="Genomic_DNA"/>
</dbReference>
<accession>A0A149TMP0</accession>
<feature type="domain" description="Thioredoxin" evidence="2">
    <location>
        <begin position="201"/>
        <end position="352"/>
    </location>
</feature>
<dbReference type="SUPFAM" id="SSF52833">
    <property type="entry name" value="Thioredoxin-like"/>
    <property type="match status" value="2"/>
</dbReference>
<dbReference type="PROSITE" id="PS51352">
    <property type="entry name" value="THIOREDOXIN_2"/>
    <property type="match status" value="2"/>
</dbReference>
<dbReference type="GO" id="GO:0016209">
    <property type="term" value="F:antioxidant activity"/>
    <property type="evidence" value="ECO:0007669"/>
    <property type="project" value="InterPro"/>
</dbReference>
<name>A0A149TMP0_9PROT</name>
<dbReference type="Proteomes" id="UP000075636">
    <property type="component" value="Unassembled WGS sequence"/>
</dbReference>
<dbReference type="PANTHER" id="PTHR42852:SF17">
    <property type="entry name" value="THIOREDOXIN-LIKE PROTEIN HI_1115"/>
    <property type="match status" value="1"/>
</dbReference>
<dbReference type="Pfam" id="PF00578">
    <property type="entry name" value="AhpC-TSA"/>
    <property type="match status" value="1"/>
</dbReference>
<dbReference type="AlphaFoldDB" id="A0A149TMP0"/>
<dbReference type="RefSeq" id="WP_082779990.1">
    <property type="nucleotide sequence ID" value="NZ_LHZR01000077.1"/>
</dbReference>
<proteinExistence type="predicted"/>
<dbReference type="InterPro" id="IPR036249">
    <property type="entry name" value="Thioredoxin-like_sf"/>
</dbReference>
<dbReference type="InterPro" id="IPR050553">
    <property type="entry name" value="Thioredoxin_ResA/DsbE_sf"/>
</dbReference>
<keyword evidence="1" id="KW-0732">Signal</keyword>
<dbReference type="CDD" id="cd02966">
    <property type="entry name" value="TlpA_like_family"/>
    <property type="match status" value="1"/>
</dbReference>
<dbReference type="OrthoDB" id="9799347at2"/>
<dbReference type="PATRIC" id="fig|318683.6.peg.525"/>
<reference evidence="3 4" key="1">
    <citation type="submission" date="2015-06" db="EMBL/GenBank/DDBJ databases">
        <title>Improved classification and identification of acetic acid bacteria using matrix-assisted laser desorption/ionization time-of-flight mass spectrometry; Gluconobacter nephelii and Gluconobacter uchimurae are later heterotypic synonyms of Gluconobacter japonicus and Gluconobacter oxydans, respectively.</title>
        <authorList>
            <person name="Li L."/>
            <person name="Cleenwerck I."/>
            <person name="De Vuyst L."/>
            <person name="Vandamme P."/>
        </authorList>
    </citation>
    <scope>NUCLEOTIDE SEQUENCE [LARGE SCALE GENOMIC DNA]</scope>
    <source>
        <strain evidence="3 4">LMG 1768</strain>
    </source>
</reference>
<dbReference type="InterPro" id="IPR013766">
    <property type="entry name" value="Thioredoxin_domain"/>
</dbReference>
<feature type="chain" id="PRO_5007555838" description="Thioredoxin domain-containing protein" evidence="1">
    <location>
        <begin position="26"/>
        <end position="352"/>
    </location>
</feature>
<feature type="signal peptide" evidence="1">
    <location>
        <begin position="1"/>
        <end position="25"/>
    </location>
</feature>
<evidence type="ECO:0000256" key="1">
    <source>
        <dbReference type="SAM" id="SignalP"/>
    </source>
</evidence>
<feature type="domain" description="Thioredoxin" evidence="2">
    <location>
        <begin position="45"/>
        <end position="182"/>
    </location>
</feature>
<evidence type="ECO:0000313" key="4">
    <source>
        <dbReference type="Proteomes" id="UP000075636"/>
    </source>
</evidence>
<dbReference type="PANTHER" id="PTHR42852">
    <property type="entry name" value="THIOL:DISULFIDE INTERCHANGE PROTEIN DSBE"/>
    <property type="match status" value="1"/>
</dbReference>
<dbReference type="InterPro" id="IPR000866">
    <property type="entry name" value="AhpC/TSA"/>
</dbReference>
<organism evidence="3 4">
    <name type="scientific">Gluconobacter albidus</name>
    <dbReference type="NCBI Taxonomy" id="318683"/>
    <lineage>
        <taxon>Bacteria</taxon>
        <taxon>Pseudomonadati</taxon>
        <taxon>Pseudomonadota</taxon>
        <taxon>Alphaproteobacteria</taxon>
        <taxon>Acetobacterales</taxon>
        <taxon>Acetobacteraceae</taxon>
        <taxon>Gluconobacter</taxon>
    </lineage>
</organism>
<gene>
    <name evidence="3" type="ORF">AD945_01865</name>
</gene>
<sequence length="352" mass="38617">MPGFRYGLVALASLLITSAPLSAWANTSPAPDSAAFVAEDPTLSQMIGNSVPSLSWQTLDGQTLDLVKLAHKGPVYLKLWATYCIPCRAQMPEFERLYQRYKSRMSIVAVDIGFGEKHDKIVSFVRKASLTMPVVVDDGRLSDWLHIRATPLHVLIDRDGRLAYLGHQDGAALEAALERVVAKPRTQAHLQFADVTPTPPLAVGAEVPTLALSDATQAAVPFRPEGATRPQVVLFTAPWCESYLSTMDPPTARNCARTREIAQKLVTNSKLDWTVIGAKLWTEPADMASFPTLFGPGFRILLDENNQAFTRFGIRQIPAVALINKDGRLVEMLDGSRPDLGVQIEAFARKMP</sequence>
<evidence type="ECO:0000259" key="2">
    <source>
        <dbReference type="PROSITE" id="PS51352"/>
    </source>
</evidence>